<evidence type="ECO:0000313" key="2">
    <source>
        <dbReference type="EMBL" id="ACR12141.1"/>
    </source>
</evidence>
<dbReference type="NCBIfam" id="TIGR01981">
    <property type="entry name" value="sufD"/>
    <property type="match status" value="1"/>
</dbReference>
<dbReference type="PANTHER" id="PTHR43575:SF1">
    <property type="entry name" value="PROTEIN ABCI7, CHLOROPLASTIC"/>
    <property type="match status" value="1"/>
</dbReference>
<dbReference type="PANTHER" id="PTHR43575">
    <property type="entry name" value="PROTEIN ABCI7, CHLOROPLASTIC"/>
    <property type="match status" value="1"/>
</dbReference>
<gene>
    <name evidence="2" type="primary">sufD</name>
    <name evidence="2" type="ordered locus">TERTU_2645</name>
</gene>
<evidence type="ECO:0000313" key="3">
    <source>
        <dbReference type="Proteomes" id="UP000009080"/>
    </source>
</evidence>
<dbReference type="AlphaFoldDB" id="C5BLX0"/>
<dbReference type="KEGG" id="ttu:TERTU_2645"/>
<keyword evidence="3" id="KW-1185">Reference proteome</keyword>
<dbReference type="EMBL" id="CP001614">
    <property type="protein sequence ID" value="ACR12141.1"/>
    <property type="molecule type" value="Genomic_DNA"/>
</dbReference>
<feature type="domain" description="SUF system FeS cluster assembly SufBD core" evidence="1">
    <location>
        <begin position="174"/>
        <end position="404"/>
    </location>
</feature>
<evidence type="ECO:0000259" key="1">
    <source>
        <dbReference type="Pfam" id="PF01458"/>
    </source>
</evidence>
<dbReference type="HOGENOM" id="CLU_026231_5_2_6"/>
<dbReference type="eggNOG" id="COG0719">
    <property type="taxonomic scope" value="Bacteria"/>
</dbReference>
<dbReference type="SUPFAM" id="SSF101960">
    <property type="entry name" value="Stabilizer of iron transporter SufD"/>
    <property type="match status" value="1"/>
</dbReference>
<dbReference type="Proteomes" id="UP000009080">
    <property type="component" value="Chromosome"/>
</dbReference>
<dbReference type="RefSeq" id="WP_015818253.1">
    <property type="nucleotide sequence ID" value="NC_012997.1"/>
</dbReference>
<dbReference type="Pfam" id="PF01458">
    <property type="entry name" value="SUFBD_core"/>
    <property type="match status" value="1"/>
</dbReference>
<dbReference type="InterPro" id="IPR055346">
    <property type="entry name" value="Fe-S_cluster_assembly_SufBD"/>
</dbReference>
<name>C5BLX0_TERTT</name>
<dbReference type="InterPro" id="IPR037284">
    <property type="entry name" value="SUF_FeS_clus_asmbl_SufBD_sf"/>
</dbReference>
<dbReference type="STRING" id="377629.TERTU_2645"/>
<accession>C5BLX0</accession>
<organism evidence="2 3">
    <name type="scientific">Teredinibacter turnerae (strain ATCC 39867 / T7901)</name>
    <dbReference type="NCBI Taxonomy" id="377629"/>
    <lineage>
        <taxon>Bacteria</taxon>
        <taxon>Pseudomonadati</taxon>
        <taxon>Pseudomonadota</taxon>
        <taxon>Gammaproteobacteria</taxon>
        <taxon>Cellvibrionales</taxon>
        <taxon>Cellvibrionaceae</taxon>
        <taxon>Teredinibacter</taxon>
    </lineage>
</organism>
<reference evidence="2 3" key="1">
    <citation type="journal article" date="2009" name="PLoS ONE">
        <title>The complete genome of Teredinibacter turnerae T7901: an intracellular endosymbiont of marine wood-boring bivalves (shipworms).</title>
        <authorList>
            <person name="Yang J.C."/>
            <person name="Madupu R."/>
            <person name="Durkin A.S."/>
            <person name="Ekborg N.A."/>
            <person name="Pedamallu C.S."/>
            <person name="Hostetler J.B."/>
            <person name="Radune D."/>
            <person name="Toms B.S."/>
            <person name="Henrissat B."/>
            <person name="Coutinho P.M."/>
            <person name="Schwarz S."/>
            <person name="Field L."/>
            <person name="Trindade-Silva A.E."/>
            <person name="Soares C.A.G."/>
            <person name="Elshahawi S."/>
            <person name="Hanora A."/>
            <person name="Schmidt E.W."/>
            <person name="Haygood M.G."/>
            <person name="Posfai J."/>
            <person name="Benner J."/>
            <person name="Madinger C."/>
            <person name="Nove J."/>
            <person name="Anton B."/>
            <person name="Chaudhary K."/>
            <person name="Foster J."/>
            <person name="Holman A."/>
            <person name="Kumar S."/>
            <person name="Lessard P.A."/>
            <person name="Luyten Y.A."/>
            <person name="Slatko B."/>
            <person name="Wood N."/>
            <person name="Wu B."/>
            <person name="Teplitski M."/>
            <person name="Mougous J.D."/>
            <person name="Ward N."/>
            <person name="Eisen J.A."/>
            <person name="Badger J.H."/>
            <person name="Distel D.L."/>
        </authorList>
    </citation>
    <scope>NUCLEOTIDE SEQUENCE [LARGE SCALE GENOMIC DNA]</scope>
    <source>
        <strain evidence="3">ATCC 39867 / T7901</strain>
    </source>
</reference>
<protein>
    <submittedName>
        <fullName evidence="2">FeS assembly protein SufD</fullName>
    </submittedName>
</protein>
<proteinExistence type="predicted"/>
<dbReference type="InterPro" id="IPR000825">
    <property type="entry name" value="SUF_FeS_clus_asmbl_SufBD_core"/>
</dbReference>
<dbReference type="GO" id="GO:0016226">
    <property type="term" value="P:iron-sulfur cluster assembly"/>
    <property type="evidence" value="ECO:0007669"/>
    <property type="project" value="InterPro"/>
</dbReference>
<sequence>MANLIQQLSTAQQVGSLDWLAAVNQQGRNNVLGFTQPGRKTEAWKYTSLRVLDDGRFLEQSNQASPDAAVWDSAHQIEGLDALKLVFVNGVYCADLSSELEGLPDGVELTPFSLATAEQQASISCALNSAVVGEKHFFAVANSAQVNEGVYLKVRANTLLLTPIQILHLHSESEQQQSAVLRVLVDMGESSQATLIEQFAGGDGVANVFVNSLNEFLVGDNAKFDYYRLNLEAETVPHIGGVHANLGRCATFNSFYIALGSVLKRLDLVVNHRGEGAHCDMQGVYLPRNKQLVDFHTCIEHAVPHCTSNEIFRGIVADESKAVFNGRIHIHPDAQKTYAQLSNKNLLTSNKAEVDTKPELEIYADDVQCAHGATVAQLDSTALHYMQTRGVSAEEARVMLSFGFINELINDIRLAPVADYLRPIMARMFARDERLMRHIA</sequence>
<dbReference type="OrthoDB" id="9768262at2"/>
<dbReference type="InterPro" id="IPR011542">
    <property type="entry name" value="SUF_FeS_clus_asmbl_SufD"/>
</dbReference>